<dbReference type="Pfam" id="PF06958">
    <property type="entry name" value="Pyocin_S"/>
    <property type="match status" value="1"/>
</dbReference>
<reference evidence="6 7" key="1">
    <citation type="journal article" date="2006" name="Genome Biol.">
        <title>Genomic analysis reveals that Pseudomonas aeruginosa virulence is combinatorial.</title>
        <authorList>
            <person name="Lee D.G."/>
            <person name="Urbach J.M."/>
            <person name="Wu G."/>
            <person name="Liberati N.T."/>
            <person name="Feinbaum R.L."/>
            <person name="Miyata S."/>
            <person name="Diggins L.T."/>
            <person name="He J."/>
            <person name="Saucier M."/>
            <person name="Deziel E."/>
            <person name="Friedman L."/>
            <person name="Li L."/>
            <person name="Grills G."/>
            <person name="Montgomery K."/>
            <person name="Kucherlapati R."/>
            <person name="Rahme L.G."/>
            <person name="Ausubel F.M."/>
        </authorList>
    </citation>
    <scope>NUCLEOTIDE SEQUENCE [LARGE SCALE GENOMIC DNA]</scope>
    <source>
        <strain evidence="6 7">UCBPP-PA14</strain>
    </source>
</reference>
<proteinExistence type="predicted"/>
<evidence type="ECO:0000259" key="5">
    <source>
        <dbReference type="Pfam" id="PF06958"/>
    </source>
</evidence>
<accession>A0A0H2Z852</accession>
<evidence type="ECO:0000313" key="7">
    <source>
        <dbReference type="Proteomes" id="UP000000653"/>
    </source>
</evidence>
<dbReference type="GO" id="GO:0031640">
    <property type="term" value="P:killing of cells of another organism"/>
    <property type="evidence" value="ECO:0007669"/>
    <property type="project" value="UniProtKB-KW"/>
</dbReference>
<protein>
    <submittedName>
        <fullName evidence="6">Pyocin killing protein</fullName>
    </submittedName>
</protein>
<dbReference type="GO" id="GO:0019835">
    <property type="term" value="P:cytolysis"/>
    <property type="evidence" value="ECO:0007669"/>
    <property type="project" value="InterPro"/>
</dbReference>
<dbReference type="InterPro" id="IPR036302">
    <property type="entry name" value="Pyosin/cloacin_T_dom_sf"/>
</dbReference>
<dbReference type="SUPFAM" id="SSF69369">
    <property type="entry name" value="Cloacin translocation domain"/>
    <property type="match status" value="1"/>
</dbReference>
<keyword evidence="1" id="KW-0929">Antimicrobial</keyword>
<evidence type="ECO:0000256" key="3">
    <source>
        <dbReference type="ARBA" id="ARBA00023048"/>
    </source>
</evidence>
<dbReference type="GO" id="GO:0005102">
    <property type="term" value="F:signaling receptor binding"/>
    <property type="evidence" value="ECO:0007669"/>
    <property type="project" value="InterPro"/>
</dbReference>
<sequence length="791" mass="84053">MDSSGHIFQQEYLCIFSQAQIEVKTMADAPPPLIVRYSSRPGKPGGVSIDVSRDRQDILSNYPFGNPFRGFTLAMEADFKKRKESLEADVQAELDTEAAKYPALPASFTPEQWLERSTVVVTGLLNRKRPELDNELDVVQNSASLDKLQASYNTIILNDQINSLQERLNKLNAETDRRRAEAEAQRQAEADAKRKAEEAARLEAQQVTQQLGADFNAITTPTATKVQQRVKAVDASLSQVSTQVSGAVASATQAVQVKTAQAQQQANSQISSSQNLISAAFRNQIALAAQASGEAQVTAFNTKVKQIVNEATAFSTARKQALAQFAANAAAEVETEVNRLTAQVKASPTKAASQAAQATLRQFTESTYAKVNTFALQTEAALQAKAKEVSAAVAEAQRAATNDLQKTADVVPGQIIQAANTLAMPATSTPLVSVAGFGSAAVETARLAASLTNAVNRLIQIAGSGPGAYVATFAVLSLYSDQAGKDSDKVPAGVRNALALEASALGLPGTADLQSVAKAGGTVDMPVRLTSAAQESPSGKSQIAAMLTNGATVPKGVPVRAATLNTATGRYEVTVPAKSTVPNTPPLILTWTPATPPGSQNPSSTTPVVPQPAPVYEGATITPVQAEPESYPGVPLDLDDLIVIFPAGSDVPPLYLVFSKPPVKPLEVDIYGNFAGRPRDGNHLDHMPAQGALATSLRAIYPDIPYGEIRKLMKKGGSVAIPARVHQRFSETYGGRNTKEKQQKDASDLRAAVDSNFDAVKKGLLEEGFSEDDIERARAELHMVNKEQGWY</sequence>
<dbReference type="GO" id="GO:0042742">
    <property type="term" value="P:defense response to bacterium"/>
    <property type="evidence" value="ECO:0007669"/>
    <property type="project" value="UniProtKB-KW"/>
</dbReference>
<keyword evidence="3" id="KW-0078">Bacteriocin</keyword>
<keyword evidence="2" id="KW-0044">Antibiotic</keyword>
<dbReference type="InterPro" id="IPR003060">
    <property type="entry name" value="Pyocin_killer"/>
</dbReference>
<organism evidence="6 7">
    <name type="scientific">Pseudomonas aeruginosa (strain UCBPP-PA14)</name>
    <dbReference type="NCBI Taxonomy" id="208963"/>
    <lineage>
        <taxon>Bacteria</taxon>
        <taxon>Pseudomonadati</taxon>
        <taxon>Pseudomonadota</taxon>
        <taxon>Gammaproteobacteria</taxon>
        <taxon>Pseudomonadales</taxon>
        <taxon>Pseudomonadaceae</taxon>
        <taxon>Pseudomonas</taxon>
    </lineage>
</organism>
<feature type="domain" description="Pyosin/cloacin translocation" evidence="5">
    <location>
        <begin position="513"/>
        <end position="657"/>
    </location>
</feature>
<dbReference type="Proteomes" id="UP000000653">
    <property type="component" value="Chromosome"/>
</dbReference>
<dbReference type="PRINTS" id="PR01300">
    <property type="entry name" value="PYOCINKILLER"/>
</dbReference>
<dbReference type="GO" id="GO:0004519">
    <property type="term" value="F:endonuclease activity"/>
    <property type="evidence" value="ECO:0007669"/>
    <property type="project" value="InterPro"/>
</dbReference>
<dbReference type="InterPro" id="IPR016128">
    <property type="entry name" value="Pyosin/cloacin_T_dom"/>
</dbReference>
<evidence type="ECO:0000256" key="2">
    <source>
        <dbReference type="ARBA" id="ARBA00023022"/>
    </source>
</evidence>
<name>A0A0H2Z852_PSEAB</name>
<evidence type="ECO:0000256" key="1">
    <source>
        <dbReference type="ARBA" id="ARBA00022529"/>
    </source>
</evidence>
<dbReference type="KEGG" id="pau:PA14_49520"/>
<evidence type="ECO:0000313" key="6">
    <source>
        <dbReference type="EMBL" id="ABJ10319.1"/>
    </source>
</evidence>
<evidence type="ECO:0000256" key="4">
    <source>
        <dbReference type="SAM" id="Coils"/>
    </source>
</evidence>
<dbReference type="AlphaFoldDB" id="A0A0H2Z852"/>
<dbReference type="EMBL" id="CP000438">
    <property type="protein sequence ID" value="ABJ10319.1"/>
    <property type="molecule type" value="Genomic_DNA"/>
</dbReference>
<feature type="coiled-coil region" evidence="4">
    <location>
        <begin position="154"/>
        <end position="205"/>
    </location>
</feature>
<gene>
    <name evidence="6" type="primary">pyoS3A</name>
    <name evidence="6" type="ordered locus">PA14_49520</name>
</gene>
<keyword evidence="4" id="KW-0175">Coiled coil</keyword>
<dbReference type="HOGENOM" id="CLU_017701_0_0_6"/>